<keyword evidence="5" id="KW-0963">Cytoplasm</keyword>
<evidence type="ECO:0000256" key="4">
    <source>
        <dbReference type="ARBA" id="ARBA00044936"/>
    </source>
</evidence>
<dbReference type="InterPro" id="IPR023052">
    <property type="entry name" value="Cell_div_SepF"/>
</dbReference>
<feature type="region of interest" description="Disordered" evidence="6">
    <location>
        <begin position="11"/>
        <end position="33"/>
    </location>
</feature>
<comment type="subunit">
    <text evidence="5">Homodimer. Interacts with FtsZ.</text>
</comment>
<dbReference type="AlphaFoldDB" id="A0A101XQC7"/>
<sequence>MWQFLGLADEEEEEESLFEEHAPEPEIEPMSQGKRATVVSLHTQKQVRVVLVEPTNYEDSQGIADHLKAHRSVIINLHRCPYDQSARVVDFMSGCVYAVGGIMQKLGHLIFLCAPDNVDVQGTISEYLANESRAQLR</sequence>
<comment type="caution">
    <text evidence="7">The sequence shown here is derived from an EMBL/GenBank/DDBJ whole genome shotgun (WGS) entry which is preliminary data.</text>
</comment>
<dbReference type="HAMAP" id="MF_01197">
    <property type="entry name" value="SepF"/>
    <property type="match status" value="1"/>
</dbReference>
<keyword evidence="3 5" id="KW-0131">Cell cycle</keyword>
<proteinExistence type="inferred from homology"/>
<keyword evidence="1 5" id="KW-0132">Cell division</keyword>
<dbReference type="PANTHER" id="PTHR35798:SF1">
    <property type="entry name" value="CELL DIVISION PROTEIN SEPF"/>
    <property type="match status" value="1"/>
</dbReference>
<evidence type="ECO:0000313" key="7">
    <source>
        <dbReference type="EMBL" id="KUO95627.1"/>
    </source>
</evidence>
<dbReference type="Proteomes" id="UP000053557">
    <property type="component" value="Unassembled WGS sequence"/>
</dbReference>
<accession>A0A101XQC7</accession>
<evidence type="ECO:0000256" key="6">
    <source>
        <dbReference type="SAM" id="MobiDB-lite"/>
    </source>
</evidence>
<evidence type="ECO:0000256" key="3">
    <source>
        <dbReference type="ARBA" id="ARBA00023306"/>
    </source>
</evidence>
<keyword evidence="2 5" id="KW-0717">Septation</keyword>
<comment type="function">
    <text evidence="4 5">Cell division protein that is part of the divisome complex and is recruited early to the Z-ring. Probably stimulates Z-ring formation, perhaps through the cross-linking of FtsZ protofilaments. Its function overlaps with FtsA.</text>
</comment>
<dbReference type="GO" id="GO:0000917">
    <property type="term" value="P:division septum assembly"/>
    <property type="evidence" value="ECO:0007669"/>
    <property type="project" value="UniProtKB-KW"/>
</dbReference>
<keyword evidence="8" id="KW-1185">Reference proteome</keyword>
<dbReference type="Gene3D" id="3.30.110.150">
    <property type="entry name" value="SepF-like protein"/>
    <property type="match status" value="1"/>
</dbReference>
<evidence type="ECO:0000256" key="5">
    <source>
        <dbReference type="HAMAP-Rule" id="MF_01197"/>
    </source>
</evidence>
<dbReference type="PANTHER" id="PTHR35798">
    <property type="entry name" value="CELL DIVISION PROTEIN SEPF"/>
    <property type="match status" value="1"/>
</dbReference>
<gene>
    <name evidence="5" type="primary">sepF</name>
    <name evidence="7" type="ORF">ATW55_06730</name>
</gene>
<evidence type="ECO:0000313" key="8">
    <source>
        <dbReference type="Proteomes" id="UP000053557"/>
    </source>
</evidence>
<dbReference type="EMBL" id="LPVJ01000048">
    <property type="protein sequence ID" value="KUO95627.1"/>
    <property type="molecule type" value="Genomic_DNA"/>
</dbReference>
<protein>
    <recommendedName>
        <fullName evidence="5">Cell division protein SepF</fullName>
    </recommendedName>
</protein>
<evidence type="ECO:0000256" key="1">
    <source>
        <dbReference type="ARBA" id="ARBA00022618"/>
    </source>
</evidence>
<dbReference type="GO" id="GO:0043093">
    <property type="term" value="P:FtsZ-dependent cytokinesis"/>
    <property type="evidence" value="ECO:0007669"/>
    <property type="project" value="UniProtKB-UniRule"/>
</dbReference>
<dbReference type="InterPro" id="IPR007561">
    <property type="entry name" value="Cell_div_SepF/SepF-rel"/>
</dbReference>
<dbReference type="InterPro" id="IPR038594">
    <property type="entry name" value="SepF-like_sf"/>
</dbReference>
<name>A0A101XQC7_9BACL</name>
<dbReference type="OrthoDB" id="9815206at2"/>
<comment type="subcellular location">
    <subcellularLocation>
        <location evidence="5">Cytoplasm</location>
    </subcellularLocation>
    <text evidence="5">Localizes to the division site, in a FtsZ-dependent manner.</text>
</comment>
<comment type="similarity">
    <text evidence="5">Belongs to the SepF family.</text>
</comment>
<organism evidence="7 8">
    <name type="scientific">Ferroacidibacillus organovorans</name>
    <dbReference type="NCBI Taxonomy" id="1765683"/>
    <lineage>
        <taxon>Bacteria</taxon>
        <taxon>Bacillati</taxon>
        <taxon>Bacillota</taxon>
        <taxon>Bacilli</taxon>
        <taxon>Bacillales</taxon>
        <taxon>Alicyclobacillaceae</taxon>
        <taxon>Ferroacidibacillus</taxon>
    </lineage>
</organism>
<reference evidence="7 8" key="1">
    <citation type="submission" date="2015-12" db="EMBL/GenBank/DDBJ databases">
        <title>Draft genome sequence of Acidibacillus ferrooxidans ITV001, isolated from a chalcopyrite acid mine drainage site in Brazil.</title>
        <authorList>
            <person name="Dall'Agnol H."/>
            <person name="Nancucheo I."/>
            <person name="Johnson B."/>
            <person name="Oliveira R."/>
            <person name="Leite L."/>
            <person name="Pylro V."/>
            <person name="Nunes G.L."/>
            <person name="Tzotzos G."/>
            <person name="Fernandes G.R."/>
            <person name="Dutra J."/>
            <person name="Orellana S.C."/>
            <person name="Oliveira G."/>
        </authorList>
    </citation>
    <scope>NUCLEOTIDE SEQUENCE [LARGE SCALE GENOMIC DNA]</scope>
    <source>
        <strain evidence="8">ITV01</strain>
    </source>
</reference>
<dbReference type="Pfam" id="PF04472">
    <property type="entry name" value="SepF"/>
    <property type="match status" value="1"/>
</dbReference>
<evidence type="ECO:0000256" key="2">
    <source>
        <dbReference type="ARBA" id="ARBA00023210"/>
    </source>
</evidence>
<dbReference type="GO" id="GO:0005737">
    <property type="term" value="C:cytoplasm"/>
    <property type="evidence" value="ECO:0007669"/>
    <property type="project" value="UniProtKB-SubCell"/>
</dbReference>